<dbReference type="OrthoDB" id="2328079at2"/>
<name>A0A3B0C6D2_9FLAO</name>
<dbReference type="AlphaFoldDB" id="A0A3B0C6D2"/>
<proteinExistence type="predicted"/>
<accession>A0A3B0C6D2</accession>
<sequence length="331" mass="38038">MTIEEIINKLPRVRENRKYWLVRADGGKYYDSFLRGDFIAIGYNRISLKDIEKGKTKDETGVQILKEKIKQVYDEVEKRPGHTAKQLLKFTYEIKKNDIVLIPSENSEEIAFVEVKQTPVFTDLNDKYDCPYIKRKKISYLKTVPRDVLDPNLYKLMFSHHTITSAEDYSSHIDKIVNTFFIKADEAHIVLKVEATEDVKARSVFEVGSLTLDLFDEFCKEEGLDYNSDEFEVKLAIQSPGFIELAGYAVGGILIIGIIFVALAGGGFELKIRDDLTLNMKTDGIIEKIRSFLRTNSKIQTKKKLLEKHSKSLKIKDPQELIDVLKEIDKD</sequence>
<evidence type="ECO:0000256" key="1">
    <source>
        <dbReference type="SAM" id="Phobius"/>
    </source>
</evidence>
<evidence type="ECO:0000313" key="3">
    <source>
        <dbReference type="Proteomes" id="UP000276603"/>
    </source>
</evidence>
<reference evidence="2 3" key="1">
    <citation type="submission" date="2018-10" db="EMBL/GenBank/DDBJ databases">
        <title>Ulvibacterium marinum gen. nov., sp. nov., a novel marine bacterium of the family Flavobacteriaceae, isolated from a culture of the green alga Ulva prolifera.</title>
        <authorList>
            <person name="Zhang Z."/>
        </authorList>
    </citation>
    <scope>NUCLEOTIDE SEQUENCE [LARGE SCALE GENOMIC DNA]</scope>
    <source>
        <strain evidence="2 3">CCMM003</strain>
    </source>
</reference>
<organism evidence="2 3">
    <name type="scientific">Ulvibacterium marinum</name>
    <dbReference type="NCBI Taxonomy" id="2419782"/>
    <lineage>
        <taxon>Bacteria</taxon>
        <taxon>Pseudomonadati</taxon>
        <taxon>Bacteroidota</taxon>
        <taxon>Flavobacteriia</taxon>
        <taxon>Flavobacteriales</taxon>
        <taxon>Flavobacteriaceae</taxon>
        <taxon>Ulvibacterium</taxon>
    </lineage>
</organism>
<dbReference type="RefSeq" id="WP_120712602.1">
    <property type="nucleotide sequence ID" value="NZ_RBCJ01000003.1"/>
</dbReference>
<keyword evidence="3" id="KW-1185">Reference proteome</keyword>
<comment type="caution">
    <text evidence="2">The sequence shown here is derived from an EMBL/GenBank/DDBJ whole genome shotgun (WGS) entry which is preliminary data.</text>
</comment>
<keyword evidence="1" id="KW-1133">Transmembrane helix</keyword>
<dbReference type="EMBL" id="RBCJ01000003">
    <property type="protein sequence ID" value="RKN79794.1"/>
    <property type="molecule type" value="Genomic_DNA"/>
</dbReference>
<keyword evidence="1" id="KW-0812">Transmembrane</keyword>
<feature type="transmembrane region" description="Helical" evidence="1">
    <location>
        <begin position="245"/>
        <end position="268"/>
    </location>
</feature>
<dbReference type="Proteomes" id="UP000276603">
    <property type="component" value="Unassembled WGS sequence"/>
</dbReference>
<keyword evidence="1" id="KW-0472">Membrane</keyword>
<gene>
    <name evidence="2" type="ORF">D7Z94_16065</name>
</gene>
<evidence type="ECO:0000313" key="2">
    <source>
        <dbReference type="EMBL" id="RKN79794.1"/>
    </source>
</evidence>
<protein>
    <submittedName>
        <fullName evidence="2">Uncharacterized protein</fullName>
    </submittedName>
</protein>